<evidence type="ECO:0000256" key="1">
    <source>
        <dbReference type="ARBA" id="ARBA00009013"/>
    </source>
</evidence>
<dbReference type="Gene3D" id="3.30.750.24">
    <property type="entry name" value="STAS domain"/>
    <property type="match status" value="1"/>
</dbReference>
<name>A0ABV3DV54_9ACTN</name>
<proteinExistence type="inferred from homology"/>
<dbReference type="RefSeq" id="WP_358363858.1">
    <property type="nucleotide sequence ID" value="NZ_JBEZFP010000189.1"/>
</dbReference>
<reference evidence="4 5" key="1">
    <citation type="submission" date="2024-06" db="EMBL/GenBank/DDBJ databases">
        <title>The Natural Products Discovery Center: Release of the First 8490 Sequenced Strains for Exploring Actinobacteria Biosynthetic Diversity.</title>
        <authorList>
            <person name="Kalkreuter E."/>
            <person name="Kautsar S.A."/>
            <person name="Yang D."/>
            <person name="Bader C.D."/>
            <person name="Teijaro C.N."/>
            <person name="Fluegel L."/>
            <person name="Davis C.M."/>
            <person name="Simpson J.R."/>
            <person name="Lauterbach L."/>
            <person name="Steele A.D."/>
            <person name="Gui C."/>
            <person name="Meng S."/>
            <person name="Li G."/>
            <person name="Viehrig K."/>
            <person name="Ye F."/>
            <person name="Su P."/>
            <person name="Kiefer A.F."/>
            <person name="Nichols A."/>
            <person name="Cepeda A.J."/>
            <person name="Yan W."/>
            <person name="Fan B."/>
            <person name="Jiang Y."/>
            <person name="Adhikari A."/>
            <person name="Zheng C.-J."/>
            <person name="Schuster L."/>
            <person name="Cowan T.M."/>
            <person name="Smanski M.J."/>
            <person name="Chevrette M.G."/>
            <person name="De Carvalho L.P.S."/>
            <person name="Shen B."/>
        </authorList>
    </citation>
    <scope>NUCLEOTIDE SEQUENCE [LARGE SCALE GENOMIC DNA]</scope>
    <source>
        <strain evidence="4 5">NPDC048946</strain>
    </source>
</reference>
<sequence length="120" mass="12261">MTPQDLPPLTVVTTRDSDGVLVAVSGEIDMENAEVFRTALLAAMDDGPAALRVDMSGVAFCDSMGLKALLAARNAAVQAGAAFDIVAVSSQVEHLLDVVGLPQTLHADGANEAGGPSDTR</sequence>
<dbReference type="InterPro" id="IPR003658">
    <property type="entry name" value="Anti-sigma_ant"/>
</dbReference>
<comment type="similarity">
    <text evidence="1 2">Belongs to the anti-sigma-factor antagonist family.</text>
</comment>
<dbReference type="PANTHER" id="PTHR33495">
    <property type="entry name" value="ANTI-SIGMA FACTOR ANTAGONIST TM_1081-RELATED-RELATED"/>
    <property type="match status" value="1"/>
</dbReference>
<evidence type="ECO:0000259" key="3">
    <source>
        <dbReference type="PROSITE" id="PS50801"/>
    </source>
</evidence>
<dbReference type="InterPro" id="IPR002645">
    <property type="entry name" value="STAS_dom"/>
</dbReference>
<evidence type="ECO:0000256" key="2">
    <source>
        <dbReference type="RuleBase" id="RU003749"/>
    </source>
</evidence>
<keyword evidence="5" id="KW-1185">Reference proteome</keyword>
<accession>A0ABV3DV54</accession>
<dbReference type="Pfam" id="PF13466">
    <property type="entry name" value="STAS_2"/>
    <property type="match status" value="1"/>
</dbReference>
<dbReference type="PANTHER" id="PTHR33495:SF2">
    <property type="entry name" value="ANTI-SIGMA FACTOR ANTAGONIST TM_1081-RELATED"/>
    <property type="match status" value="1"/>
</dbReference>
<gene>
    <name evidence="4" type="ORF">AB0C36_39855</name>
</gene>
<organism evidence="4 5">
    <name type="scientific">Streptodolium elevatio</name>
    <dbReference type="NCBI Taxonomy" id="3157996"/>
    <lineage>
        <taxon>Bacteria</taxon>
        <taxon>Bacillati</taxon>
        <taxon>Actinomycetota</taxon>
        <taxon>Actinomycetes</taxon>
        <taxon>Kitasatosporales</taxon>
        <taxon>Streptomycetaceae</taxon>
        <taxon>Streptodolium</taxon>
    </lineage>
</organism>
<feature type="domain" description="STAS" evidence="3">
    <location>
        <begin position="9"/>
        <end position="101"/>
    </location>
</feature>
<dbReference type="EMBL" id="JBEZFP010000189">
    <property type="protein sequence ID" value="MEU8139637.1"/>
    <property type="molecule type" value="Genomic_DNA"/>
</dbReference>
<dbReference type="CDD" id="cd07043">
    <property type="entry name" value="STAS_anti-anti-sigma_factors"/>
    <property type="match status" value="1"/>
</dbReference>
<dbReference type="SUPFAM" id="SSF52091">
    <property type="entry name" value="SpoIIaa-like"/>
    <property type="match status" value="1"/>
</dbReference>
<comment type="caution">
    <text evidence="4">The sequence shown here is derived from an EMBL/GenBank/DDBJ whole genome shotgun (WGS) entry which is preliminary data.</text>
</comment>
<dbReference type="InterPro" id="IPR058548">
    <property type="entry name" value="MlaB-like_STAS"/>
</dbReference>
<evidence type="ECO:0000313" key="4">
    <source>
        <dbReference type="EMBL" id="MEU8139637.1"/>
    </source>
</evidence>
<dbReference type="PROSITE" id="PS50801">
    <property type="entry name" value="STAS"/>
    <property type="match status" value="1"/>
</dbReference>
<evidence type="ECO:0000313" key="5">
    <source>
        <dbReference type="Proteomes" id="UP001551482"/>
    </source>
</evidence>
<dbReference type="Proteomes" id="UP001551482">
    <property type="component" value="Unassembled WGS sequence"/>
</dbReference>
<dbReference type="NCBIfam" id="TIGR00377">
    <property type="entry name" value="ant_ant_sig"/>
    <property type="match status" value="1"/>
</dbReference>
<dbReference type="InterPro" id="IPR036513">
    <property type="entry name" value="STAS_dom_sf"/>
</dbReference>
<protein>
    <recommendedName>
        <fullName evidence="2">Anti-sigma factor antagonist</fullName>
    </recommendedName>
</protein>